<gene>
    <name evidence="1" type="ORF">PPOP_1893</name>
</gene>
<evidence type="ECO:0000313" key="1">
    <source>
        <dbReference type="EMBL" id="GAC42536.1"/>
    </source>
</evidence>
<dbReference type="EMBL" id="BALG01000109">
    <property type="protein sequence ID" value="GAC42536.1"/>
    <property type="molecule type" value="Genomic_DNA"/>
</dbReference>
<evidence type="ECO:0000313" key="2">
    <source>
        <dbReference type="Proteomes" id="UP000029453"/>
    </source>
</evidence>
<organism evidence="1 2">
    <name type="scientific">Paenibacillus popilliae ATCC 14706</name>
    <dbReference type="NCBI Taxonomy" id="1212764"/>
    <lineage>
        <taxon>Bacteria</taxon>
        <taxon>Bacillati</taxon>
        <taxon>Bacillota</taxon>
        <taxon>Bacilli</taxon>
        <taxon>Bacillales</taxon>
        <taxon>Paenibacillaceae</taxon>
        <taxon>Paenibacillus</taxon>
    </lineage>
</organism>
<dbReference type="Proteomes" id="UP000029453">
    <property type="component" value="Unassembled WGS sequence"/>
</dbReference>
<proteinExistence type="predicted"/>
<comment type="caution">
    <text evidence="1">The sequence shown here is derived from an EMBL/GenBank/DDBJ whole genome shotgun (WGS) entry which is preliminary data.</text>
</comment>
<protein>
    <submittedName>
        <fullName evidence="1">Beta-lactamase</fullName>
    </submittedName>
</protein>
<keyword evidence="2" id="KW-1185">Reference proteome</keyword>
<sequence length="133" mass="15163">METGNMYNDNKVLFASDGRELIVNHLYTIEDYFTFDIKVKSGEFTGASNFCMPKEKVIFMVESLSKMLQTLEGYCEVKDYDTDANVVLEMEKLGHMCIYGQLGGSHEEHSMKFKYTADQTVAANLMKMLKALL</sequence>
<reference evidence="1 2" key="1">
    <citation type="submission" date="2012-10" db="EMBL/GenBank/DDBJ databases">
        <title>Draft Genome Sequence of Paenibacillus popilliae ATCC 14706T.</title>
        <authorList>
            <person name="Iiyama K."/>
            <person name="Mori K."/>
            <person name="Mon H."/>
            <person name="Chieda Y."/>
            <person name="Lee J.M."/>
            <person name="Kusakabe T."/>
            <person name="Tashiro K."/>
            <person name="Asano S."/>
            <person name="Yasunaga-Aoki C."/>
            <person name="Shimizu S."/>
        </authorList>
    </citation>
    <scope>NUCLEOTIDE SEQUENCE [LARGE SCALE GENOMIC DNA]</scope>
    <source>
        <strain evidence="1 2">ATCC 14706</strain>
    </source>
</reference>
<dbReference type="AlphaFoldDB" id="M9LPM5"/>
<accession>M9LPM5</accession>
<name>M9LPM5_PAEPP</name>